<evidence type="ECO:0000313" key="5">
    <source>
        <dbReference type="EMBL" id="KAK1669122.1"/>
    </source>
</evidence>
<sequence>MFARRSSMEAKEKGVSEKAADSSSVVEAMEEGFKGLTKQMSDPFVHLGPPPEAYEMRTPLPQSAWKKKKAPVPVLPSTSAQDAAISKEKQTQAVIQPSKPPFVEAALAAFGARRKKERESEPQEARTDNNAYEAQLYRKFWNDNYAALERASYEDTTQIPPMCFTDSRDLDCTFISMQPTLQVFSIKIEEVTGGLDWPLDVYGVVAVRDVVDHKRNVIFYRERDNCQTVHSEDPFLSLTGPTRAVVVTVHPTYFEVDLKVKGTVESDDKDLSLLALCYTCNGPCTSWDITRIATSKLSTLKLNFGHILNSVEATITVDILAGQWPKEYTKGLFTASTESLRGKELTLVSFEDGNLPVEDGELKLARRVVSVELVAPEEGKFKPKLLVSMKALNVNENGKVERLLSFKPKSRGSNSRIIKFDQCEMKVSVAWSRLSTFRGIYENAMSAQSV</sequence>
<evidence type="ECO:0000313" key="4">
    <source>
        <dbReference type="EMBL" id="KAK1654034.1"/>
    </source>
</evidence>
<evidence type="ECO:0000313" key="6">
    <source>
        <dbReference type="Proteomes" id="UP001231189"/>
    </source>
</evidence>
<feature type="compositionally biased region" description="Basic and acidic residues" evidence="1">
    <location>
        <begin position="1"/>
        <end position="20"/>
    </location>
</feature>
<accession>A0AAD8Q2I5</accession>
<reference evidence="3" key="1">
    <citation type="submission" date="2023-07" db="EMBL/GenBank/DDBJ databases">
        <title>A chromosome-level genome assembly of Lolium multiflorum.</title>
        <authorList>
            <person name="Chen Y."/>
            <person name="Copetti D."/>
            <person name="Kolliker R."/>
            <person name="Studer B."/>
        </authorList>
    </citation>
    <scope>NUCLEOTIDE SEQUENCE</scope>
    <source>
        <strain evidence="3">02402/16</strain>
        <tissue evidence="3">Leaf</tissue>
    </source>
</reference>
<evidence type="ECO:0000259" key="2">
    <source>
        <dbReference type="Pfam" id="PF20241"/>
    </source>
</evidence>
<dbReference type="Proteomes" id="UP001231189">
    <property type="component" value="Unassembled WGS sequence"/>
</dbReference>
<evidence type="ECO:0000256" key="1">
    <source>
        <dbReference type="SAM" id="MobiDB-lite"/>
    </source>
</evidence>
<proteinExistence type="predicted"/>
<dbReference type="Pfam" id="PF20241">
    <property type="entry name" value="DUF6598"/>
    <property type="match status" value="1"/>
</dbReference>
<evidence type="ECO:0000313" key="3">
    <source>
        <dbReference type="EMBL" id="KAK1594676.1"/>
    </source>
</evidence>
<protein>
    <recommendedName>
        <fullName evidence="2">DUF6598 domain-containing protein</fullName>
    </recommendedName>
</protein>
<gene>
    <name evidence="3" type="ORF">QYE76_017408</name>
    <name evidence="5" type="ORF">QYE76_057281</name>
    <name evidence="4" type="ORF">QYE76_071839</name>
</gene>
<name>A0AAD8Q2I5_LOLMU</name>
<dbReference type="EMBL" id="JAUUTY010000004">
    <property type="protein sequence ID" value="KAK1654034.1"/>
    <property type="molecule type" value="Genomic_DNA"/>
</dbReference>
<dbReference type="InterPro" id="IPR046533">
    <property type="entry name" value="DUF6598"/>
</dbReference>
<dbReference type="EMBL" id="JAUUTY010000003">
    <property type="protein sequence ID" value="KAK1669122.1"/>
    <property type="molecule type" value="Genomic_DNA"/>
</dbReference>
<feature type="domain" description="DUF6598" evidence="2">
    <location>
        <begin position="180"/>
        <end position="429"/>
    </location>
</feature>
<dbReference type="AlphaFoldDB" id="A0AAD8Q2I5"/>
<comment type="caution">
    <text evidence="3">The sequence shown here is derived from an EMBL/GenBank/DDBJ whole genome shotgun (WGS) entry which is preliminary data.</text>
</comment>
<dbReference type="PANTHER" id="PTHR33065">
    <property type="entry name" value="OS07G0486400 PROTEIN"/>
    <property type="match status" value="1"/>
</dbReference>
<dbReference type="PANTHER" id="PTHR33065:SF220">
    <property type="entry name" value="DUF6598 DOMAIN-CONTAINING PROTEIN"/>
    <property type="match status" value="1"/>
</dbReference>
<feature type="region of interest" description="Disordered" evidence="1">
    <location>
        <begin position="1"/>
        <end position="26"/>
    </location>
</feature>
<dbReference type="EMBL" id="JAUUTY010000696">
    <property type="protein sequence ID" value="KAK1594676.1"/>
    <property type="molecule type" value="Genomic_DNA"/>
</dbReference>
<keyword evidence="6" id="KW-1185">Reference proteome</keyword>
<organism evidence="3 6">
    <name type="scientific">Lolium multiflorum</name>
    <name type="common">Italian ryegrass</name>
    <name type="synonym">Lolium perenne subsp. multiflorum</name>
    <dbReference type="NCBI Taxonomy" id="4521"/>
    <lineage>
        <taxon>Eukaryota</taxon>
        <taxon>Viridiplantae</taxon>
        <taxon>Streptophyta</taxon>
        <taxon>Embryophyta</taxon>
        <taxon>Tracheophyta</taxon>
        <taxon>Spermatophyta</taxon>
        <taxon>Magnoliopsida</taxon>
        <taxon>Liliopsida</taxon>
        <taxon>Poales</taxon>
        <taxon>Poaceae</taxon>
        <taxon>BOP clade</taxon>
        <taxon>Pooideae</taxon>
        <taxon>Poodae</taxon>
        <taxon>Poeae</taxon>
        <taxon>Poeae Chloroplast Group 2 (Poeae type)</taxon>
        <taxon>Loliodinae</taxon>
        <taxon>Loliinae</taxon>
        <taxon>Lolium</taxon>
    </lineage>
</organism>